<proteinExistence type="predicted"/>
<dbReference type="RefSeq" id="WP_020198130.1">
    <property type="nucleotide sequence ID" value="NZ_JPRD01000035.1"/>
</dbReference>
<evidence type="ECO:0000256" key="1">
    <source>
        <dbReference type="SAM" id="Phobius"/>
    </source>
</evidence>
<dbReference type="EMBL" id="JPRD01000035">
    <property type="protein sequence ID" value="KIF51508.1"/>
    <property type="molecule type" value="Genomic_DNA"/>
</dbReference>
<organism evidence="2 3">
    <name type="scientific">Vibrio owensii CAIM 1854 = LMG 25443</name>
    <dbReference type="NCBI Taxonomy" id="1229493"/>
    <lineage>
        <taxon>Bacteria</taxon>
        <taxon>Pseudomonadati</taxon>
        <taxon>Pseudomonadota</taxon>
        <taxon>Gammaproteobacteria</taxon>
        <taxon>Vibrionales</taxon>
        <taxon>Vibrionaceae</taxon>
        <taxon>Vibrio</taxon>
    </lineage>
</organism>
<evidence type="ECO:0008006" key="4">
    <source>
        <dbReference type="Google" id="ProtNLM"/>
    </source>
</evidence>
<sequence>MENNRIHLNELIAEYTENSKIINKADEELLNNDRGLFKAKLKISLNIAKSVHKQQLEKLEELDGSFVGDLEDSMHDNFAHLSIKDTNYKVVERARTVFTSSLGRFENTIAVIEDSLNFNQSIVLARISIFVAILSIATSYFSG</sequence>
<reference evidence="2 3" key="1">
    <citation type="submission" date="2014-07" db="EMBL/GenBank/DDBJ databases">
        <title>Unique and conserved regions in Vibrio harveyi and related species in comparison with the shrimp pathogen Vibrio harveyi CAIM 1792.</title>
        <authorList>
            <person name="Espinoza-Valles I."/>
            <person name="Vora G."/>
            <person name="Leekitcharoenphon P."/>
            <person name="Ussery D."/>
            <person name="Hoj L."/>
            <person name="Gomez-Gil B."/>
        </authorList>
    </citation>
    <scope>NUCLEOTIDE SEQUENCE [LARGE SCALE GENOMIC DNA]</scope>
    <source>
        <strain evidence="3">CAIM 1854 / LMG 25443</strain>
    </source>
</reference>
<comment type="caution">
    <text evidence="2">The sequence shown here is derived from an EMBL/GenBank/DDBJ whole genome shotgun (WGS) entry which is preliminary data.</text>
</comment>
<evidence type="ECO:0000313" key="2">
    <source>
        <dbReference type="EMBL" id="KIF51508.1"/>
    </source>
</evidence>
<protein>
    <recommendedName>
        <fullName evidence="4">Chemotaxis protein</fullName>
    </recommendedName>
</protein>
<name>A0A0C1VNT1_9VIBR</name>
<keyword evidence="1" id="KW-1133">Transmembrane helix</keyword>
<keyword evidence="1" id="KW-0472">Membrane</keyword>
<dbReference type="Proteomes" id="UP000031586">
    <property type="component" value="Unassembled WGS sequence"/>
</dbReference>
<gene>
    <name evidence="2" type="ORF">H735_19055</name>
</gene>
<feature type="transmembrane region" description="Helical" evidence="1">
    <location>
        <begin position="123"/>
        <end position="141"/>
    </location>
</feature>
<dbReference type="AlphaFoldDB" id="A0A0C1VNT1"/>
<keyword evidence="1" id="KW-0812">Transmembrane</keyword>
<accession>A0A0C1VNT1</accession>
<evidence type="ECO:0000313" key="3">
    <source>
        <dbReference type="Proteomes" id="UP000031586"/>
    </source>
</evidence>
<dbReference type="PATRIC" id="fig|1229493.5.peg.3132"/>